<protein>
    <submittedName>
        <fullName evidence="1">Uncharacterized protein</fullName>
    </submittedName>
</protein>
<name>A0A060HME8_9ARCH</name>
<accession>A0A060HME8</accession>
<dbReference type="Proteomes" id="UP000027093">
    <property type="component" value="Chromosome"/>
</dbReference>
<organism evidence="1 2">
    <name type="scientific">Nitrososphaera viennensis EN76</name>
    <dbReference type="NCBI Taxonomy" id="926571"/>
    <lineage>
        <taxon>Archaea</taxon>
        <taxon>Nitrososphaerota</taxon>
        <taxon>Nitrososphaeria</taxon>
        <taxon>Nitrososphaerales</taxon>
        <taxon>Nitrososphaeraceae</taxon>
        <taxon>Nitrososphaera</taxon>
    </lineage>
</organism>
<sequence>MRQAWLAPAQIIDARFLFAYMEEKLRCNICNEIIEMADVGQHVTGRNHAVKKKVAEFNEMNAQVGGSSSSRRNYESDTSVVNAWIRGLYVRDYLSGATS</sequence>
<evidence type="ECO:0000313" key="2">
    <source>
        <dbReference type="Proteomes" id="UP000027093"/>
    </source>
</evidence>
<dbReference type="KEGG" id="nvn:NVIE_023970"/>
<reference evidence="1 2" key="1">
    <citation type="journal article" date="2014" name="Int. J. Syst. Evol. Microbiol.">
        <title>Nitrososphaera viennensis gen. nov., sp. nov., an aerobic and mesophilic, ammonia-oxidizing archaeon from soil and a member of the archaeal phylum Thaumarchaeota.</title>
        <authorList>
            <person name="Stieglmeier M."/>
            <person name="Klingl A."/>
            <person name="Alves R.J."/>
            <person name="Rittmann S.K."/>
            <person name="Melcher M."/>
            <person name="Leisch N."/>
            <person name="Schleper C."/>
        </authorList>
    </citation>
    <scope>NUCLEOTIDE SEQUENCE [LARGE SCALE GENOMIC DNA]</scope>
    <source>
        <strain evidence="1">EN76</strain>
    </source>
</reference>
<keyword evidence="2" id="KW-1185">Reference proteome</keyword>
<dbReference type="HOGENOM" id="CLU_182706_0_0_2"/>
<dbReference type="EMBL" id="CP007536">
    <property type="protein sequence ID" value="AIC16658.1"/>
    <property type="molecule type" value="Genomic_DNA"/>
</dbReference>
<gene>
    <name evidence="1" type="ORF">NVIE_023970</name>
</gene>
<dbReference type="STRING" id="926571.NVIE_023970"/>
<evidence type="ECO:0000313" key="1">
    <source>
        <dbReference type="EMBL" id="AIC16658.1"/>
    </source>
</evidence>
<proteinExistence type="predicted"/>
<dbReference type="AlphaFoldDB" id="A0A060HME8"/>